<dbReference type="InterPro" id="IPR002083">
    <property type="entry name" value="MATH/TRAF_dom"/>
</dbReference>
<dbReference type="InterPro" id="IPR008974">
    <property type="entry name" value="TRAF-like"/>
</dbReference>
<dbReference type="SUPFAM" id="SSF49599">
    <property type="entry name" value="TRAF domain-like"/>
    <property type="match status" value="1"/>
</dbReference>
<gene>
    <name evidence="2" type="ORF">DH2020_049490</name>
</gene>
<organism evidence="2 3">
    <name type="scientific">Rehmannia glutinosa</name>
    <name type="common">Chinese foxglove</name>
    <dbReference type="NCBI Taxonomy" id="99300"/>
    <lineage>
        <taxon>Eukaryota</taxon>
        <taxon>Viridiplantae</taxon>
        <taxon>Streptophyta</taxon>
        <taxon>Embryophyta</taxon>
        <taxon>Tracheophyta</taxon>
        <taxon>Spermatophyta</taxon>
        <taxon>Magnoliopsida</taxon>
        <taxon>eudicotyledons</taxon>
        <taxon>Gunneridae</taxon>
        <taxon>Pentapetalae</taxon>
        <taxon>asterids</taxon>
        <taxon>lamiids</taxon>
        <taxon>Lamiales</taxon>
        <taxon>Orobanchaceae</taxon>
        <taxon>Rehmannieae</taxon>
        <taxon>Rehmannia</taxon>
    </lineage>
</organism>
<dbReference type="PANTHER" id="PTHR46162">
    <property type="entry name" value="TRAF-LIKE FAMILY PROTEIN"/>
    <property type="match status" value="1"/>
</dbReference>
<proteinExistence type="predicted"/>
<reference evidence="2 3" key="1">
    <citation type="journal article" date="2021" name="Comput. Struct. Biotechnol. J.">
        <title>De novo genome assembly of the potent medicinal plant Rehmannia glutinosa using nanopore technology.</title>
        <authorList>
            <person name="Ma L."/>
            <person name="Dong C."/>
            <person name="Song C."/>
            <person name="Wang X."/>
            <person name="Zheng X."/>
            <person name="Niu Y."/>
            <person name="Chen S."/>
            <person name="Feng W."/>
        </authorList>
    </citation>
    <scope>NUCLEOTIDE SEQUENCE [LARGE SCALE GENOMIC DNA]</scope>
    <source>
        <strain evidence="2">DH-2019</strain>
    </source>
</reference>
<protein>
    <recommendedName>
        <fullName evidence="1">MATH domain-containing protein</fullName>
    </recommendedName>
</protein>
<dbReference type="Proteomes" id="UP001318860">
    <property type="component" value="Unassembled WGS sequence"/>
</dbReference>
<keyword evidence="3" id="KW-1185">Reference proteome</keyword>
<dbReference type="PROSITE" id="PS50144">
    <property type="entry name" value="MATH"/>
    <property type="match status" value="1"/>
</dbReference>
<dbReference type="Pfam" id="PF22486">
    <property type="entry name" value="MATH_2"/>
    <property type="match status" value="1"/>
</dbReference>
<evidence type="ECO:0000259" key="1">
    <source>
        <dbReference type="PROSITE" id="PS50144"/>
    </source>
</evidence>
<comment type="caution">
    <text evidence="2">The sequence shown here is derived from an EMBL/GenBank/DDBJ whole genome shotgun (WGS) entry which is preliminary data.</text>
</comment>
<dbReference type="EMBL" id="JABTTQ020003483">
    <property type="protein sequence ID" value="KAK6116757.1"/>
    <property type="molecule type" value="Genomic_DNA"/>
</dbReference>
<accession>A0ABR0U3C8</accession>
<sequence>METRDASPAHFLIRIESFPLLSKYGIKEYESREFVAGDYKWKIELYPNGDTREKGRSVSIFLHCVDSKSFAASVKTTNSGTSPPVASHSRKTSHWFTSSATDWGWPAFIPIADMRKGFIVDDCCLLEIEVSVRAVVNPPSTSD</sequence>
<dbReference type="SMART" id="SM00061">
    <property type="entry name" value="MATH"/>
    <property type="match status" value="1"/>
</dbReference>
<evidence type="ECO:0000313" key="3">
    <source>
        <dbReference type="Proteomes" id="UP001318860"/>
    </source>
</evidence>
<dbReference type="CDD" id="cd00121">
    <property type="entry name" value="MATH"/>
    <property type="match status" value="1"/>
</dbReference>
<evidence type="ECO:0000313" key="2">
    <source>
        <dbReference type="EMBL" id="KAK6116757.1"/>
    </source>
</evidence>
<name>A0ABR0U3C8_REHGL</name>
<feature type="domain" description="MATH" evidence="1">
    <location>
        <begin position="8"/>
        <end position="130"/>
    </location>
</feature>
<dbReference type="PANTHER" id="PTHR46162:SF20">
    <property type="entry name" value="UBIQUITIN CARBOXYL-TERMINAL HYDROLASE 7-LIKE ISOFORM X1"/>
    <property type="match status" value="1"/>
</dbReference>
<dbReference type="Gene3D" id="2.60.210.10">
    <property type="entry name" value="Apoptosis, Tumor Necrosis Factor Receptor Associated Protein 2, Chain A"/>
    <property type="match status" value="1"/>
</dbReference>